<evidence type="ECO:0000256" key="1">
    <source>
        <dbReference type="SAM" id="MobiDB-lite"/>
    </source>
</evidence>
<feature type="region of interest" description="Disordered" evidence="1">
    <location>
        <begin position="1"/>
        <end position="22"/>
    </location>
</feature>
<name>A0ABR2KZ91_9EUKA</name>
<keyword evidence="3" id="KW-1185">Reference proteome</keyword>
<gene>
    <name evidence="2" type="ORF">M9Y10_014127</name>
</gene>
<evidence type="ECO:0008006" key="4">
    <source>
        <dbReference type="Google" id="ProtNLM"/>
    </source>
</evidence>
<comment type="caution">
    <text evidence="2">The sequence shown here is derived from an EMBL/GenBank/DDBJ whole genome shotgun (WGS) entry which is preliminary data.</text>
</comment>
<sequence length="132" mass="14497">MHRAKVDNDQNDQMEPLLIPPNQNATVPDGMVSVRFACLTNEKSCCSCCSNDVSYLHQHQIVLPENTTVDQFLSMASSMVGADQKYTICKVNGIFSLRLSDPIGPTIKSYEYIESPILGLGVPAEKSCCLLI</sequence>
<evidence type="ECO:0000313" key="3">
    <source>
        <dbReference type="Proteomes" id="UP001470230"/>
    </source>
</evidence>
<accession>A0ABR2KZ91</accession>
<evidence type="ECO:0000313" key="2">
    <source>
        <dbReference type="EMBL" id="KAK8896232.1"/>
    </source>
</evidence>
<protein>
    <recommendedName>
        <fullName evidence="4">Phospholipid scramblase</fullName>
    </recommendedName>
</protein>
<organism evidence="2 3">
    <name type="scientific">Tritrichomonas musculus</name>
    <dbReference type="NCBI Taxonomy" id="1915356"/>
    <lineage>
        <taxon>Eukaryota</taxon>
        <taxon>Metamonada</taxon>
        <taxon>Parabasalia</taxon>
        <taxon>Tritrichomonadida</taxon>
        <taxon>Tritrichomonadidae</taxon>
        <taxon>Tritrichomonas</taxon>
    </lineage>
</organism>
<dbReference type="Proteomes" id="UP001470230">
    <property type="component" value="Unassembled WGS sequence"/>
</dbReference>
<dbReference type="EMBL" id="JAPFFF010000002">
    <property type="protein sequence ID" value="KAK8896232.1"/>
    <property type="molecule type" value="Genomic_DNA"/>
</dbReference>
<reference evidence="2 3" key="1">
    <citation type="submission" date="2024-04" db="EMBL/GenBank/DDBJ databases">
        <title>Tritrichomonas musculus Genome.</title>
        <authorList>
            <person name="Alves-Ferreira E."/>
            <person name="Grigg M."/>
            <person name="Lorenzi H."/>
            <person name="Galac M."/>
        </authorList>
    </citation>
    <scope>NUCLEOTIDE SEQUENCE [LARGE SCALE GENOMIC DNA]</scope>
    <source>
        <strain evidence="2 3">EAF2021</strain>
    </source>
</reference>
<proteinExistence type="predicted"/>